<evidence type="ECO:0000259" key="4">
    <source>
        <dbReference type="PROSITE" id="PS50097"/>
    </source>
</evidence>
<feature type="repeat" description="ANK" evidence="3">
    <location>
        <begin position="94"/>
        <end position="127"/>
    </location>
</feature>
<feature type="repeat" description="ANK" evidence="3">
    <location>
        <begin position="515"/>
        <end position="548"/>
    </location>
</feature>
<dbReference type="PANTHER" id="PTHR24198">
    <property type="entry name" value="ANKYRIN REPEAT AND PROTEIN KINASE DOMAIN-CONTAINING PROTEIN"/>
    <property type="match status" value="1"/>
</dbReference>
<dbReference type="SUPFAM" id="SSF48403">
    <property type="entry name" value="Ankyrin repeat"/>
    <property type="match status" value="3"/>
</dbReference>
<dbReference type="SUPFAM" id="SSF54695">
    <property type="entry name" value="POZ domain"/>
    <property type="match status" value="1"/>
</dbReference>
<feature type="repeat" description="ANK" evidence="3">
    <location>
        <begin position="384"/>
        <end position="417"/>
    </location>
</feature>
<dbReference type="CDD" id="cd18186">
    <property type="entry name" value="BTB_POZ_ZBTB_KLHL-like"/>
    <property type="match status" value="1"/>
</dbReference>
<dbReference type="Pfam" id="PF00023">
    <property type="entry name" value="Ank"/>
    <property type="match status" value="2"/>
</dbReference>
<dbReference type="InterPro" id="IPR011333">
    <property type="entry name" value="SKP1/BTB/POZ_sf"/>
</dbReference>
<comment type="caution">
    <text evidence="5">The sequence shown here is derived from an EMBL/GenBank/DDBJ whole genome shotgun (WGS) entry which is preliminary data.</text>
</comment>
<feature type="repeat" description="ANK" evidence="3">
    <location>
        <begin position="613"/>
        <end position="646"/>
    </location>
</feature>
<evidence type="ECO:0000313" key="5">
    <source>
        <dbReference type="EMBL" id="KAJ5075632.1"/>
    </source>
</evidence>
<keyword evidence="2 3" id="KW-0040">ANK repeat</keyword>
<protein>
    <submittedName>
        <fullName evidence="5">Ankyrin repeat-containing protein</fullName>
    </submittedName>
</protein>
<dbReference type="Gene3D" id="1.25.40.20">
    <property type="entry name" value="Ankyrin repeat-containing domain"/>
    <property type="match status" value="5"/>
</dbReference>
<keyword evidence="6" id="KW-1185">Reference proteome</keyword>
<dbReference type="SMART" id="SM00225">
    <property type="entry name" value="BTB"/>
    <property type="match status" value="1"/>
</dbReference>
<dbReference type="Pfam" id="PF12796">
    <property type="entry name" value="Ank_2"/>
    <property type="match status" value="4"/>
</dbReference>
<dbReference type="InterPro" id="IPR036770">
    <property type="entry name" value="Ankyrin_rpt-contain_sf"/>
</dbReference>
<dbReference type="AlphaFoldDB" id="A0A9Q0LMI8"/>
<dbReference type="InterPro" id="IPR000210">
    <property type="entry name" value="BTB/POZ_dom"/>
</dbReference>
<dbReference type="Gene3D" id="3.30.710.10">
    <property type="entry name" value="Potassium Channel Kv1.1, Chain A"/>
    <property type="match status" value="2"/>
</dbReference>
<evidence type="ECO:0000256" key="2">
    <source>
        <dbReference type="ARBA" id="ARBA00023043"/>
    </source>
</evidence>
<sequence length="1004" mass="114844">MDRLMLNYFQDYSDEEVQPFHEYDDEQYNLTLELFGALKSKSSLEEIKEIFSKGAKPNCVDFDTPLFFLLENNSNIEIIEYICNIGADVNFRNNKENSLHCAIRNNSSSQIVKILISKGVDINAVDKQTPLHMILQNSEPNEYIIELLLKAGASVDAKDNNTPIHIAINNKISEKIIKLLLSHNPNIEVENEESYLTLALKQKRKELVEILLNHGIDIHRNRHKMSYLHFAIQRKCSLDIIKLLIKFGSDSNSKDDENSPLHFLFYYFPDKELFDFLLGCGSDPNCLNSQNALHLATQYPNNEYFINKLVDLNTEINIFDGMSSLHYLLKNHYSLDIVKKLLSVGFNPNCQDLNAPFHYLSMNNFDISYFELFLEYKADINLKNKETALMLALQNGTNTQKIEFFLNNGSQINETDGFTPLMHACTNKKISLEIIDILLKNGANINYKDYDLLPLNRAIQNNLNLKIIEKLIEAGSILNINSVHSPIFDAICCENSIQVVELLSKSGADINIINSGDTPLSLACEVESNILVIQKLLELGADVNKKPGEFSPLQILCKSDPTYEKIKLLLDYGAEFDPKAKENIMSDLVKINFTDLKTYQLLLSKGFDVNFIDGYSVLHYAVNNQDNDDLIKFLLNKGANPNWKDGQTPFHIACTRSASVVKLFLKAGAKVEESNSKITKFSIDMLSDYQILRLVLQAGFNPQIRFGLTPLHIASKRITDPRIVNELIRYKANINSRTKACSDNPNAKIPKILILSGANIFATNGISALDVCKTKRRQRNILLRYQSLHEDFHKLFTTKEFMDIKIRTVDKTIEAHDLILKFRLGNDYYSKAFEILKNFNYKTVEIFLECLYLGSVHDLKEEKIIREICSKIGMKNFPKIFTRNGLIEDLKRLFQDEKSKDFTILVGNEQIHVHKLILIARSDLFRGMFSVVKDNSNRVSDYSGKSFNSIQALIEFLYTDDLSEKLTVDEINELQDAKDYYQLNTHSMISKNIKDLLSKKIEKN</sequence>
<dbReference type="PROSITE" id="PS50297">
    <property type="entry name" value="ANK_REP_REGION"/>
    <property type="match status" value="7"/>
</dbReference>
<feature type="repeat" description="ANK" evidence="3">
    <location>
        <begin position="159"/>
        <end position="192"/>
    </location>
</feature>
<dbReference type="Pfam" id="PF00651">
    <property type="entry name" value="BTB"/>
    <property type="match status" value="1"/>
</dbReference>
<evidence type="ECO:0000313" key="6">
    <source>
        <dbReference type="Proteomes" id="UP001149090"/>
    </source>
</evidence>
<proteinExistence type="predicted"/>
<dbReference type="PROSITE" id="PS50088">
    <property type="entry name" value="ANK_REPEAT"/>
    <property type="match status" value="9"/>
</dbReference>
<feature type="repeat" description="ANK" evidence="3">
    <location>
        <begin position="706"/>
        <end position="739"/>
    </location>
</feature>
<keyword evidence="1" id="KW-0677">Repeat</keyword>
<dbReference type="Proteomes" id="UP001149090">
    <property type="component" value="Unassembled WGS sequence"/>
</dbReference>
<feature type="domain" description="BTB" evidence="4">
    <location>
        <begin position="900"/>
        <end position="966"/>
    </location>
</feature>
<dbReference type="OrthoDB" id="194358at2759"/>
<feature type="repeat" description="ANK" evidence="3">
    <location>
        <begin position="223"/>
        <end position="256"/>
    </location>
</feature>
<evidence type="ECO:0000256" key="1">
    <source>
        <dbReference type="ARBA" id="ARBA00022737"/>
    </source>
</evidence>
<dbReference type="InterPro" id="IPR002110">
    <property type="entry name" value="Ankyrin_rpt"/>
</dbReference>
<dbReference type="EMBL" id="JAPDFW010000064">
    <property type="protein sequence ID" value="KAJ5075632.1"/>
    <property type="molecule type" value="Genomic_DNA"/>
</dbReference>
<accession>A0A9Q0LMI8</accession>
<reference evidence="5" key="1">
    <citation type="submission" date="2022-10" db="EMBL/GenBank/DDBJ databases">
        <title>Novel sulphate-reducing endosymbionts in the free-living metamonad Anaeramoeba.</title>
        <authorList>
            <person name="Jerlstrom-Hultqvist J."/>
            <person name="Cepicka I."/>
            <person name="Gallot-Lavallee L."/>
            <person name="Salas-Leiva D."/>
            <person name="Curtis B.A."/>
            <person name="Zahonova K."/>
            <person name="Pipaliya S."/>
            <person name="Dacks J."/>
            <person name="Roger A.J."/>
        </authorList>
    </citation>
    <scope>NUCLEOTIDE SEQUENCE</scope>
    <source>
        <strain evidence="5">BMAN</strain>
    </source>
</reference>
<dbReference type="PROSITE" id="PS50097">
    <property type="entry name" value="BTB"/>
    <property type="match status" value="1"/>
</dbReference>
<dbReference type="PANTHER" id="PTHR24198:SF165">
    <property type="entry name" value="ANKYRIN REPEAT-CONTAINING PROTEIN-RELATED"/>
    <property type="match status" value="1"/>
</dbReference>
<feature type="repeat" description="ANK" evidence="3">
    <location>
        <begin position="126"/>
        <end position="160"/>
    </location>
</feature>
<evidence type="ECO:0000256" key="3">
    <source>
        <dbReference type="PROSITE-ProRule" id="PRU00023"/>
    </source>
</evidence>
<feature type="repeat" description="ANK" evidence="3">
    <location>
        <begin position="416"/>
        <end position="450"/>
    </location>
</feature>
<name>A0A9Q0LMI8_ANAIG</name>
<organism evidence="5 6">
    <name type="scientific">Anaeramoeba ignava</name>
    <name type="common">Anaerobic marine amoeba</name>
    <dbReference type="NCBI Taxonomy" id="1746090"/>
    <lineage>
        <taxon>Eukaryota</taxon>
        <taxon>Metamonada</taxon>
        <taxon>Anaeramoebidae</taxon>
        <taxon>Anaeramoeba</taxon>
    </lineage>
</organism>
<gene>
    <name evidence="5" type="ORF">M0811_07202</name>
</gene>
<dbReference type="SMART" id="SM00248">
    <property type="entry name" value="ANK"/>
    <property type="match status" value="19"/>
</dbReference>